<dbReference type="RefSeq" id="WP_176761304.1">
    <property type="nucleotide sequence ID" value="NZ_FNJI01000034.1"/>
</dbReference>
<reference evidence="1 2" key="1">
    <citation type="submission" date="2016-10" db="EMBL/GenBank/DDBJ databases">
        <authorList>
            <person name="de Groot N.N."/>
        </authorList>
    </citation>
    <scope>NUCLEOTIDE SEQUENCE [LARGE SCALE GENOMIC DNA]</scope>
    <source>
        <strain evidence="1 2">DSM 12130</strain>
    </source>
</reference>
<dbReference type="SUPFAM" id="SSF53335">
    <property type="entry name" value="S-adenosyl-L-methionine-dependent methyltransferases"/>
    <property type="match status" value="1"/>
</dbReference>
<dbReference type="InterPro" id="IPR010743">
    <property type="entry name" value="Methionine_synth_MetW"/>
</dbReference>
<accession>A0A1H0UNB0</accession>
<evidence type="ECO:0000313" key="2">
    <source>
        <dbReference type="Proteomes" id="UP000199073"/>
    </source>
</evidence>
<dbReference type="Pfam" id="PF07021">
    <property type="entry name" value="MetW"/>
    <property type="match status" value="1"/>
</dbReference>
<keyword evidence="2" id="KW-1185">Reference proteome</keyword>
<organism evidence="1 2">
    <name type="scientific">Desulforhopalus singaporensis</name>
    <dbReference type="NCBI Taxonomy" id="91360"/>
    <lineage>
        <taxon>Bacteria</taxon>
        <taxon>Pseudomonadati</taxon>
        <taxon>Thermodesulfobacteriota</taxon>
        <taxon>Desulfobulbia</taxon>
        <taxon>Desulfobulbales</taxon>
        <taxon>Desulfocapsaceae</taxon>
        <taxon>Desulforhopalus</taxon>
    </lineage>
</organism>
<dbReference type="STRING" id="91360.SAMN05660330_03637"/>
<dbReference type="Proteomes" id="UP000199073">
    <property type="component" value="Unassembled WGS sequence"/>
</dbReference>
<dbReference type="NCBIfam" id="TIGR02081">
    <property type="entry name" value="metW"/>
    <property type="match status" value="1"/>
</dbReference>
<dbReference type="InterPro" id="IPR029063">
    <property type="entry name" value="SAM-dependent_MTases_sf"/>
</dbReference>
<dbReference type="Gene3D" id="3.40.50.150">
    <property type="entry name" value="Vaccinia Virus protein VP39"/>
    <property type="match status" value="1"/>
</dbReference>
<gene>
    <name evidence="1" type="ORF">SAMN05660330_03637</name>
</gene>
<dbReference type="AlphaFoldDB" id="A0A1H0UNB0"/>
<name>A0A1H0UNB0_9BACT</name>
<protein>
    <submittedName>
        <fullName evidence="1">Methionine biosynthesis protein MetW</fullName>
    </submittedName>
</protein>
<dbReference type="EMBL" id="FNJI01000034">
    <property type="protein sequence ID" value="SDP67573.1"/>
    <property type="molecule type" value="Genomic_DNA"/>
</dbReference>
<sequence>MESAETTRLRFDLRIIASIIPENSRVLDLGCGNGDLLEWLARNKNIAGTGIEMDKQKAARCIARGLSVLQGDLNDEVDDYPDCSFDYVILSQTLQQVFEPARLLYSLARIGRKVIVSFPNFSHYSIRLQLLTRGMAPKNDQLPYSWYDTPNIRVITLKDFRKFSRDVGYNILKEITIATNRSNEEGKVIGLFPDLRATYGIYIIEKNRM</sequence>
<dbReference type="CDD" id="cd02440">
    <property type="entry name" value="AdoMet_MTases"/>
    <property type="match status" value="1"/>
</dbReference>
<evidence type="ECO:0000313" key="1">
    <source>
        <dbReference type="EMBL" id="SDP67573.1"/>
    </source>
</evidence>
<proteinExistence type="predicted"/>